<dbReference type="EMBL" id="CP001848">
    <property type="protein sequence ID" value="ADB17761.1"/>
    <property type="molecule type" value="Genomic_DNA"/>
</dbReference>
<feature type="signal peptide" evidence="1">
    <location>
        <begin position="1"/>
        <end position="28"/>
    </location>
</feature>
<reference evidence="3 4" key="1">
    <citation type="journal article" date="2009" name="Stand. Genomic Sci.">
        <title>Complete genome sequence of Pirellula staleyi type strain (ATCC 27377).</title>
        <authorList>
            <person name="Clum A."/>
            <person name="Tindall B.J."/>
            <person name="Sikorski J."/>
            <person name="Ivanova N."/>
            <person name="Mavrommatis K."/>
            <person name="Lucas S."/>
            <person name="Glavina del Rio T."/>
            <person name="Nolan M."/>
            <person name="Chen F."/>
            <person name="Tice H."/>
            <person name="Pitluck S."/>
            <person name="Cheng J.F."/>
            <person name="Chertkov O."/>
            <person name="Brettin T."/>
            <person name="Han C."/>
            <person name="Detter J.C."/>
            <person name="Kuske C."/>
            <person name="Bruce D."/>
            <person name="Goodwin L."/>
            <person name="Ovchinikova G."/>
            <person name="Pati A."/>
            <person name="Mikhailova N."/>
            <person name="Chen A."/>
            <person name="Palaniappan K."/>
            <person name="Land M."/>
            <person name="Hauser L."/>
            <person name="Chang Y.J."/>
            <person name="Jeffries C.D."/>
            <person name="Chain P."/>
            <person name="Rohde M."/>
            <person name="Goker M."/>
            <person name="Bristow J."/>
            <person name="Eisen J.A."/>
            <person name="Markowitz V."/>
            <person name="Hugenholtz P."/>
            <person name="Kyrpides N.C."/>
            <person name="Klenk H.P."/>
            <person name="Lapidus A."/>
        </authorList>
    </citation>
    <scope>NUCLEOTIDE SEQUENCE [LARGE SCALE GENOMIC DNA]</scope>
    <source>
        <strain evidence="4">ATCC 27377 / DSM 6068 / ICPB 4128</strain>
    </source>
</reference>
<feature type="domain" description="Glycoside hydrolase family 2 catalytic" evidence="2">
    <location>
        <begin position="112"/>
        <end position="233"/>
    </location>
</feature>
<dbReference type="InterPro" id="IPR006103">
    <property type="entry name" value="Glyco_hydro_2_cat"/>
</dbReference>
<dbReference type="KEGG" id="psl:Psta_3097"/>
<organism evidence="3 4">
    <name type="scientific">Pirellula staleyi (strain ATCC 27377 / DSM 6068 / ICPB 4128)</name>
    <name type="common">Pirella staleyi</name>
    <dbReference type="NCBI Taxonomy" id="530564"/>
    <lineage>
        <taxon>Bacteria</taxon>
        <taxon>Pseudomonadati</taxon>
        <taxon>Planctomycetota</taxon>
        <taxon>Planctomycetia</taxon>
        <taxon>Pirellulales</taxon>
        <taxon>Pirellulaceae</taxon>
        <taxon>Pirellula</taxon>
    </lineage>
</organism>
<dbReference type="GO" id="GO:0004553">
    <property type="term" value="F:hydrolase activity, hydrolyzing O-glycosyl compounds"/>
    <property type="evidence" value="ECO:0007669"/>
    <property type="project" value="InterPro"/>
</dbReference>
<dbReference type="Pfam" id="PF02836">
    <property type="entry name" value="Glyco_hydro_2_C"/>
    <property type="match status" value="1"/>
</dbReference>
<dbReference type="InterPro" id="IPR017853">
    <property type="entry name" value="GH"/>
</dbReference>
<dbReference type="Gene3D" id="3.20.20.80">
    <property type="entry name" value="Glycosidases"/>
    <property type="match status" value="1"/>
</dbReference>
<dbReference type="GO" id="GO:0005975">
    <property type="term" value="P:carbohydrate metabolic process"/>
    <property type="evidence" value="ECO:0007669"/>
    <property type="project" value="InterPro"/>
</dbReference>
<evidence type="ECO:0000259" key="2">
    <source>
        <dbReference type="Pfam" id="PF02836"/>
    </source>
</evidence>
<sequence length="602" mass="65781" precursor="true">MPIAFRLLSLAALLIASFIHLERTSAAADDVKRVQLAGRPGAWQLLREGKPYEVRGVGGDGSLELLAKCGGNSIRTWGDEGLGEKLDAAHRLGLTVTAGIWLGQVRQGFDWSDAKSLIAQRQHIREVVEKYRHHPALLMWSLGNEMEDPTGSNGAVWSEINNLARMVKQVDPHHPTMTVIAEIGGDKVKHLHALCSDIDIIGINSYAGATSLGERYQKLGGTKPYLLTEFGPAGIWEIEKNEIQAFPEQTSTAKAANYRAAYQKNVIEQRGTCLGSYAFLWGQKQEVTATWFTLLLADGSRLAAVDVLEEMWTGQAPTNRAPSIEALKLETAASGKPGAVVRASLKTSDPDQDKLTVEWRLQLDSENYGSGGDHEDAGAELRSAIVKSDSTSAEVRLPADGGLYRLFATVRDGRGSAAVANVPMRVDAPVVLAMGKKQTLPFMLDDEDRTAMFVPAGWMGNAKAIAMDEQFSDNPKHGKRCIRCAFSATEGWGGVVWQSPAQDWGDARGGADFSGAKRLTFWARGEQGGEVVNFSFGVLGKDKKFFDTASGELPKVQLTKEWREYSIPVEGKDLSRIKTGFVWTVASEGKPQIFYLDKIEWQ</sequence>
<dbReference type="HOGENOM" id="CLU_034725_0_0_0"/>
<name>D2QWF8_PIRSD</name>
<feature type="chain" id="PRO_5003034359" description="Glycoside hydrolase family 2 catalytic domain-containing protein" evidence="1">
    <location>
        <begin position="29"/>
        <end position="602"/>
    </location>
</feature>
<evidence type="ECO:0000313" key="4">
    <source>
        <dbReference type="Proteomes" id="UP000001887"/>
    </source>
</evidence>
<accession>D2QWF8</accession>
<dbReference type="STRING" id="530564.Psta_3097"/>
<dbReference type="OrthoDB" id="9762066at2"/>
<dbReference type="SUPFAM" id="SSF51445">
    <property type="entry name" value="(Trans)glycosidases"/>
    <property type="match status" value="1"/>
</dbReference>
<keyword evidence="4" id="KW-1185">Reference proteome</keyword>
<gene>
    <name evidence="3" type="ordered locus">Psta_3097</name>
</gene>
<proteinExistence type="predicted"/>
<protein>
    <recommendedName>
        <fullName evidence="2">Glycoside hydrolase family 2 catalytic domain-containing protein</fullName>
    </recommendedName>
</protein>
<dbReference type="InterPro" id="IPR008979">
    <property type="entry name" value="Galactose-bd-like_sf"/>
</dbReference>
<dbReference type="AlphaFoldDB" id="D2QWF8"/>
<evidence type="ECO:0000313" key="3">
    <source>
        <dbReference type="EMBL" id="ADB17761.1"/>
    </source>
</evidence>
<dbReference type="Gene3D" id="2.60.120.430">
    <property type="entry name" value="Galactose-binding lectin"/>
    <property type="match status" value="1"/>
</dbReference>
<dbReference type="Proteomes" id="UP000001887">
    <property type="component" value="Chromosome"/>
</dbReference>
<keyword evidence="1" id="KW-0732">Signal</keyword>
<evidence type="ECO:0000256" key="1">
    <source>
        <dbReference type="SAM" id="SignalP"/>
    </source>
</evidence>
<dbReference type="SUPFAM" id="SSF49785">
    <property type="entry name" value="Galactose-binding domain-like"/>
    <property type="match status" value="1"/>
</dbReference>
<dbReference type="eggNOG" id="COG3934">
    <property type="taxonomic scope" value="Bacteria"/>
</dbReference>